<evidence type="ECO:0000256" key="8">
    <source>
        <dbReference type="SAM" id="Phobius"/>
    </source>
</evidence>
<keyword evidence="3" id="KW-0813">Transport</keyword>
<dbReference type="InterPro" id="IPR011606">
    <property type="entry name" value="Brnchd-chn_aa_trnsp_permease"/>
</dbReference>
<dbReference type="PANTHER" id="PTHR34979:SF1">
    <property type="entry name" value="INNER MEMBRANE PROTEIN YGAZ"/>
    <property type="match status" value="1"/>
</dbReference>
<keyword evidence="6 8" id="KW-1133">Transmembrane helix</keyword>
<gene>
    <name evidence="9" type="ORF">Hgul01_00384</name>
</gene>
<feature type="transmembrane region" description="Helical" evidence="8">
    <location>
        <begin position="161"/>
        <end position="179"/>
    </location>
</feature>
<protein>
    <recommendedName>
        <fullName evidence="11">Branched-chain amino acid ABC transporter permease</fullName>
    </recommendedName>
</protein>
<comment type="caution">
    <text evidence="9">The sequence shown here is derived from an EMBL/GenBank/DDBJ whole genome shotgun (WGS) entry which is preliminary data.</text>
</comment>
<dbReference type="PANTHER" id="PTHR34979">
    <property type="entry name" value="INNER MEMBRANE PROTEIN YGAZ"/>
    <property type="match status" value="1"/>
</dbReference>
<evidence type="ECO:0000256" key="1">
    <source>
        <dbReference type="ARBA" id="ARBA00004651"/>
    </source>
</evidence>
<feature type="transmembrane region" description="Helical" evidence="8">
    <location>
        <begin position="209"/>
        <end position="225"/>
    </location>
</feature>
<comment type="similarity">
    <text evidence="2">Belongs to the AzlC family.</text>
</comment>
<keyword evidence="4" id="KW-1003">Cell membrane</keyword>
<evidence type="ECO:0000256" key="3">
    <source>
        <dbReference type="ARBA" id="ARBA00022448"/>
    </source>
</evidence>
<feature type="transmembrane region" description="Helical" evidence="8">
    <location>
        <begin position="43"/>
        <end position="63"/>
    </location>
</feature>
<comment type="subcellular location">
    <subcellularLocation>
        <location evidence="1">Cell membrane</location>
        <topology evidence="1">Multi-pass membrane protein</topology>
    </subcellularLocation>
</comment>
<reference evidence="9 10" key="1">
    <citation type="submission" date="2024-02" db="EMBL/GenBank/DDBJ databases">
        <title>Herpetosiphon gulosus NBRC 112829.</title>
        <authorList>
            <person name="Ichikawa N."/>
            <person name="Katano-Makiyama Y."/>
            <person name="Hidaka K."/>
        </authorList>
    </citation>
    <scope>NUCLEOTIDE SEQUENCE [LARGE SCALE GENOMIC DNA]</scope>
    <source>
        <strain evidence="9 10">NBRC 112829</strain>
    </source>
</reference>
<keyword evidence="7 8" id="KW-0472">Membrane</keyword>
<evidence type="ECO:0000256" key="7">
    <source>
        <dbReference type="ARBA" id="ARBA00023136"/>
    </source>
</evidence>
<accession>A0ABP9WTT1</accession>
<evidence type="ECO:0000256" key="4">
    <source>
        <dbReference type="ARBA" id="ARBA00022475"/>
    </source>
</evidence>
<evidence type="ECO:0000313" key="10">
    <source>
        <dbReference type="Proteomes" id="UP001428290"/>
    </source>
</evidence>
<name>A0ABP9WTT1_9CHLR</name>
<proteinExistence type="inferred from homology"/>
<feature type="transmembrane region" description="Helical" evidence="8">
    <location>
        <begin position="12"/>
        <end position="37"/>
    </location>
</feature>
<dbReference type="EMBL" id="BAABRU010000001">
    <property type="protein sequence ID" value="GAA5526610.1"/>
    <property type="molecule type" value="Genomic_DNA"/>
</dbReference>
<evidence type="ECO:0000256" key="6">
    <source>
        <dbReference type="ARBA" id="ARBA00022989"/>
    </source>
</evidence>
<keyword evidence="5 8" id="KW-0812">Transmembrane</keyword>
<keyword evidence="10" id="KW-1185">Reference proteome</keyword>
<dbReference type="RefSeq" id="WP_345720250.1">
    <property type="nucleotide sequence ID" value="NZ_BAABRU010000001.1"/>
</dbReference>
<organism evidence="9 10">
    <name type="scientific">Herpetosiphon gulosus</name>
    <dbReference type="NCBI Taxonomy" id="1973496"/>
    <lineage>
        <taxon>Bacteria</taxon>
        <taxon>Bacillati</taxon>
        <taxon>Chloroflexota</taxon>
        <taxon>Chloroflexia</taxon>
        <taxon>Herpetosiphonales</taxon>
        <taxon>Herpetosiphonaceae</taxon>
        <taxon>Herpetosiphon</taxon>
    </lineage>
</organism>
<feature type="transmembrane region" description="Helical" evidence="8">
    <location>
        <begin position="70"/>
        <end position="91"/>
    </location>
</feature>
<evidence type="ECO:0000256" key="2">
    <source>
        <dbReference type="ARBA" id="ARBA00010735"/>
    </source>
</evidence>
<dbReference type="Proteomes" id="UP001428290">
    <property type="component" value="Unassembled WGS sequence"/>
</dbReference>
<evidence type="ECO:0008006" key="11">
    <source>
        <dbReference type="Google" id="ProtNLM"/>
    </source>
</evidence>
<feature type="transmembrane region" description="Helical" evidence="8">
    <location>
        <begin position="186"/>
        <end position="203"/>
    </location>
</feature>
<evidence type="ECO:0000256" key="5">
    <source>
        <dbReference type="ARBA" id="ARBA00022692"/>
    </source>
</evidence>
<evidence type="ECO:0000313" key="9">
    <source>
        <dbReference type="EMBL" id="GAA5526610.1"/>
    </source>
</evidence>
<sequence>MHSISATFRAGIRAFLPIAVGIIPFALISGIAAMSVGLSIPQAIAMSMIVFAGSAQLVAMQLLAEHTPVLLIILTTLIINLRFVMYSASLADHLAQLKQRWKWLSAYLLTDQAYALAISLYQRKPQMRYKPWFYLGAAISMWITWQIGAVVGMLVGQQFPASWQLDFTIPLTFIALAMPAIKNRRLAAVALGAAIMAGATAMLPYKLGLVLSVLVGVGLGLYLEGRQA</sequence>
<dbReference type="Pfam" id="PF03591">
    <property type="entry name" value="AzlC"/>
    <property type="match status" value="1"/>
</dbReference>
<feature type="transmembrane region" description="Helical" evidence="8">
    <location>
        <begin position="133"/>
        <end position="155"/>
    </location>
</feature>